<name>C6XQT5_HIRBI</name>
<reference evidence="10" key="1">
    <citation type="journal article" date="2011" name="J. Bacteriol.">
        <title>Genome sequences of eight morphologically diverse alphaproteobacteria.</title>
        <authorList>
            <consortium name="US DOE Joint Genome Institute"/>
            <person name="Brown P.J."/>
            <person name="Kysela D.T."/>
            <person name="Buechlein A."/>
            <person name="Hemmerich C."/>
            <person name="Brun Y.V."/>
        </authorList>
    </citation>
    <scope>NUCLEOTIDE SEQUENCE [LARGE SCALE GENOMIC DNA]</scope>
    <source>
        <strain evidence="10">ATCC 49814 / DSM 5838 / IFAM 1418</strain>
    </source>
</reference>
<dbReference type="GO" id="GO:0005737">
    <property type="term" value="C:cytoplasm"/>
    <property type="evidence" value="ECO:0007669"/>
    <property type="project" value="UniProtKB-SubCell"/>
</dbReference>
<evidence type="ECO:0000256" key="5">
    <source>
        <dbReference type="HAMAP-Rule" id="MF_00378"/>
    </source>
</evidence>
<dbReference type="NCBIfam" id="TIGR00237">
    <property type="entry name" value="xseA"/>
    <property type="match status" value="1"/>
</dbReference>
<dbReference type="Pfam" id="PF02601">
    <property type="entry name" value="Exonuc_VII_L"/>
    <property type="match status" value="1"/>
</dbReference>
<accession>C6XQT5</accession>
<feature type="domain" description="OB-fold nucleic acid binding" evidence="8">
    <location>
        <begin position="31"/>
        <end position="124"/>
    </location>
</feature>
<dbReference type="KEGG" id="hba:Hbal_0997"/>
<proteinExistence type="inferred from homology"/>
<evidence type="ECO:0000313" key="10">
    <source>
        <dbReference type="Proteomes" id="UP000002745"/>
    </source>
</evidence>
<dbReference type="InterPro" id="IPR020579">
    <property type="entry name" value="Exonuc_VII_lsu_C"/>
</dbReference>
<dbReference type="InterPro" id="IPR003753">
    <property type="entry name" value="Exonuc_VII_L"/>
</dbReference>
<evidence type="ECO:0000256" key="1">
    <source>
        <dbReference type="ARBA" id="ARBA00022490"/>
    </source>
</evidence>
<comment type="catalytic activity">
    <reaction evidence="5">
        <text>Exonucleolytic cleavage in either 5'- to 3'- or 3'- to 5'-direction to yield nucleoside 5'-phosphates.</text>
        <dbReference type="EC" id="3.1.11.6"/>
    </reaction>
</comment>
<feature type="domain" description="Exonuclease VII large subunit C-terminal" evidence="7">
    <location>
        <begin position="147"/>
        <end position="510"/>
    </location>
</feature>
<organism evidence="9 10">
    <name type="scientific">Hirschia baltica (strain ATCC 49814 / DSM 5838 / IFAM 1418)</name>
    <dbReference type="NCBI Taxonomy" id="582402"/>
    <lineage>
        <taxon>Bacteria</taxon>
        <taxon>Pseudomonadati</taxon>
        <taxon>Pseudomonadota</taxon>
        <taxon>Alphaproteobacteria</taxon>
        <taxon>Hyphomonadales</taxon>
        <taxon>Hyphomonadaceae</taxon>
        <taxon>Hirschia</taxon>
    </lineage>
</organism>
<dbReference type="InterPro" id="IPR025824">
    <property type="entry name" value="OB-fold_nuc-bd_dom"/>
</dbReference>
<dbReference type="Pfam" id="PF13742">
    <property type="entry name" value="tRNA_anti_2"/>
    <property type="match status" value="1"/>
</dbReference>
<dbReference type="CDD" id="cd04489">
    <property type="entry name" value="ExoVII_LU_OBF"/>
    <property type="match status" value="1"/>
</dbReference>
<dbReference type="eggNOG" id="COG1570">
    <property type="taxonomic scope" value="Bacteria"/>
</dbReference>
<dbReference type="HOGENOM" id="CLU_023625_3_1_5"/>
<dbReference type="GO" id="GO:0006308">
    <property type="term" value="P:DNA catabolic process"/>
    <property type="evidence" value="ECO:0007669"/>
    <property type="project" value="UniProtKB-UniRule"/>
</dbReference>
<evidence type="ECO:0000256" key="6">
    <source>
        <dbReference type="SAM" id="MobiDB-lite"/>
    </source>
</evidence>
<feature type="region of interest" description="Disordered" evidence="6">
    <location>
        <begin position="1"/>
        <end position="33"/>
    </location>
</feature>
<comment type="subcellular location">
    <subcellularLocation>
        <location evidence="5">Cytoplasm</location>
    </subcellularLocation>
</comment>
<dbReference type="AlphaFoldDB" id="C6XQT5"/>
<dbReference type="STRING" id="582402.Hbal_0997"/>
<keyword evidence="2 5" id="KW-0540">Nuclease</keyword>
<protein>
    <recommendedName>
        <fullName evidence="5">Exodeoxyribonuclease 7 large subunit</fullName>
        <ecNumber evidence="5">3.1.11.6</ecNumber>
    </recommendedName>
    <alternativeName>
        <fullName evidence="5">Exodeoxyribonuclease VII large subunit</fullName>
        <shortName evidence="5">Exonuclease VII large subunit</shortName>
    </alternativeName>
</protein>
<evidence type="ECO:0000259" key="7">
    <source>
        <dbReference type="Pfam" id="PF02601"/>
    </source>
</evidence>
<dbReference type="EC" id="3.1.11.6" evidence="5"/>
<comment type="subunit">
    <text evidence="5">Heterooligomer composed of large and small subunits.</text>
</comment>
<evidence type="ECO:0000256" key="2">
    <source>
        <dbReference type="ARBA" id="ARBA00022722"/>
    </source>
</evidence>
<gene>
    <name evidence="5" type="primary">xseA</name>
    <name evidence="9" type="ordered locus">Hbal_0997</name>
</gene>
<dbReference type="PANTHER" id="PTHR30008">
    <property type="entry name" value="EXODEOXYRIBONUCLEASE 7 LARGE SUBUNIT"/>
    <property type="match status" value="1"/>
</dbReference>
<evidence type="ECO:0000256" key="4">
    <source>
        <dbReference type="ARBA" id="ARBA00022839"/>
    </source>
</evidence>
<dbReference type="PANTHER" id="PTHR30008:SF0">
    <property type="entry name" value="EXODEOXYRIBONUCLEASE 7 LARGE SUBUNIT"/>
    <property type="match status" value="1"/>
</dbReference>
<dbReference type="GO" id="GO:0008855">
    <property type="term" value="F:exodeoxyribonuclease VII activity"/>
    <property type="evidence" value="ECO:0007669"/>
    <property type="project" value="UniProtKB-UniRule"/>
</dbReference>
<dbReference type="HAMAP" id="MF_00378">
    <property type="entry name" value="Exonuc_7_L"/>
    <property type="match status" value="1"/>
</dbReference>
<dbReference type="EMBL" id="CP001678">
    <property type="protein sequence ID" value="ACT58691.1"/>
    <property type="molecule type" value="Genomic_DNA"/>
</dbReference>
<keyword evidence="3 5" id="KW-0378">Hydrolase</keyword>
<evidence type="ECO:0000256" key="3">
    <source>
        <dbReference type="ARBA" id="ARBA00022801"/>
    </source>
</evidence>
<keyword evidence="4 5" id="KW-0269">Exonuclease</keyword>
<comment type="similarity">
    <text evidence="5">Belongs to the XseA family.</text>
</comment>
<keyword evidence="10" id="KW-1185">Reference proteome</keyword>
<evidence type="ECO:0000313" key="9">
    <source>
        <dbReference type="EMBL" id="ACT58691.1"/>
    </source>
</evidence>
<comment type="function">
    <text evidence="5">Bidirectionally degrades single-stranded DNA into large acid-insoluble oligonucleotides, which are then degraded further into small acid-soluble oligonucleotides.</text>
</comment>
<evidence type="ECO:0000259" key="8">
    <source>
        <dbReference type="Pfam" id="PF13742"/>
    </source>
</evidence>
<dbReference type="GO" id="GO:0003676">
    <property type="term" value="F:nucleic acid binding"/>
    <property type="evidence" value="ECO:0007669"/>
    <property type="project" value="InterPro"/>
</dbReference>
<dbReference type="GO" id="GO:0009318">
    <property type="term" value="C:exodeoxyribonuclease VII complex"/>
    <property type="evidence" value="ECO:0007669"/>
    <property type="project" value="UniProtKB-UniRule"/>
</dbReference>
<dbReference type="Proteomes" id="UP000002745">
    <property type="component" value="Chromosome"/>
</dbReference>
<sequence>MSDLFDAQKNTTENELEKSGVGEVHSNSPEMSVSELSNRLKRTVEDAYSYVRVRGELGRVTLAKSGHLYVDLKDDKAVLNTIMWKGQVSKLPFKPEEGLEVIAEGRLSTYPGRSNYQMIAESMRPAGVGALMQLLEERKKKLAAEGLFNPEHKKELPFLPETIGVVTSPTGAVIRDILHRVKERFPTHVLIWPALVQGEHAAAQVAGGIRGFNAIGPAARKIKRPDLIIVARGGGSVEDLWPFNDEDVVRAVFESEIPIISAVGHETDTTLIDFVSDRRAPTPTGAAEIALPVRAELIATTDALGARGKRALQRGVDTSKVELRAVTARMPRPEMLVQGVRQRLDYASEKLGFALKDIVVRMRSRLQQASSGLQPLALQREMVRRKTALDTLYMRASFALRRDAGDRSKLLHGIYGRFLARDPRNTFGRKQDLVEATFHRSTVAMERLIGKKYENLETVNRLLSSVSHENVLARGFVLVQRMNGELVRHASDVDSSERLRLQFIDDEVRVTSDPKTPQEAPRIVRETEPQTTQLGGIASAPTKKIVKPPSGSGGQGDLF</sequence>
<dbReference type="RefSeq" id="WP_015826841.1">
    <property type="nucleotide sequence ID" value="NC_012982.1"/>
</dbReference>
<feature type="region of interest" description="Disordered" evidence="6">
    <location>
        <begin position="512"/>
        <end position="559"/>
    </location>
</feature>
<keyword evidence="1 5" id="KW-0963">Cytoplasm</keyword>
<dbReference type="OrthoDB" id="9802795at2"/>